<dbReference type="EMBL" id="VMQU01000172">
    <property type="protein sequence ID" value="TVS78370.1"/>
    <property type="molecule type" value="Genomic_DNA"/>
</dbReference>
<keyword evidence="3" id="KW-0540">Nuclease</keyword>
<comment type="caution">
    <text evidence="3">The sequence shown here is derived from an EMBL/GenBank/DDBJ whole genome shotgun (WGS) entry which is preliminary data.</text>
</comment>
<dbReference type="Proteomes" id="UP000320513">
    <property type="component" value="Unassembled WGS sequence"/>
</dbReference>
<feature type="region of interest" description="Disordered" evidence="1">
    <location>
        <begin position="415"/>
        <end position="472"/>
    </location>
</feature>
<evidence type="ECO:0000259" key="2">
    <source>
        <dbReference type="SMART" id="SM00507"/>
    </source>
</evidence>
<keyword evidence="4" id="KW-1185">Reference proteome</keyword>
<accession>A0A557WYN5</accession>
<dbReference type="Pfam" id="PF02720">
    <property type="entry name" value="DUF222"/>
    <property type="match status" value="1"/>
</dbReference>
<dbReference type="RefSeq" id="WP_144956471.1">
    <property type="nucleotide sequence ID" value="NZ_VMQU01000172.1"/>
</dbReference>
<reference evidence="3 4" key="1">
    <citation type="submission" date="2019-07" db="EMBL/GenBank/DDBJ databases">
        <title>New Mycobacterium species.</title>
        <authorList>
            <person name="Tortoli E."/>
            <person name="Ghielmetti G."/>
            <person name="Friedel U."/>
            <person name="Trovato A."/>
        </authorList>
    </citation>
    <scope>NUCLEOTIDE SEQUENCE [LARGE SCALE GENOMIC DNA]</scope>
    <source>
        <strain evidence="3 4">16-83</strain>
    </source>
</reference>
<evidence type="ECO:0000256" key="1">
    <source>
        <dbReference type="SAM" id="MobiDB-lite"/>
    </source>
</evidence>
<dbReference type="GO" id="GO:0004519">
    <property type="term" value="F:endonuclease activity"/>
    <property type="evidence" value="ECO:0007669"/>
    <property type="project" value="UniProtKB-KW"/>
</dbReference>
<dbReference type="AlphaFoldDB" id="A0A557WYN5"/>
<feature type="region of interest" description="Disordered" evidence="1">
    <location>
        <begin position="504"/>
        <end position="531"/>
    </location>
</feature>
<name>A0A557WYN5_9MYCO</name>
<feature type="compositionally biased region" description="Basic and acidic residues" evidence="1">
    <location>
        <begin position="454"/>
        <end position="472"/>
    </location>
</feature>
<organism evidence="3 4">
    <name type="scientific">Mycobacterium helveticum</name>
    <dbReference type="NCBI Taxonomy" id="2592811"/>
    <lineage>
        <taxon>Bacteria</taxon>
        <taxon>Bacillati</taxon>
        <taxon>Actinomycetota</taxon>
        <taxon>Actinomycetes</taxon>
        <taxon>Mycobacteriales</taxon>
        <taxon>Mycobacteriaceae</taxon>
        <taxon>Mycobacterium</taxon>
    </lineage>
</organism>
<dbReference type="OrthoDB" id="5242272at2"/>
<evidence type="ECO:0000313" key="3">
    <source>
        <dbReference type="EMBL" id="TVS78370.1"/>
    </source>
</evidence>
<keyword evidence="3" id="KW-0378">Hydrolase</keyword>
<proteinExistence type="predicted"/>
<sequence length="531" mass="58197">MFDELRKLDPSALVAVVESTHCQESALLARRMAAVARLLRHRRTAAGRAGAAADHAMISGFDQTTAEVAAVMNLSPRAASYLVSDAETLDTRLPAIAALLAEGKTDWRAVRLIIRRTDLVADDALVAKLDRALAERIGNWNGWSRRRIVNAVDAAVRAIDPDAVRERRETAEDGRHIGIKALGNGMAEVCGTVAAATATAFDLRLSQLAKQVCAADPRTLDQRRADALAALTQGRPLACACGQHDCPTRAGAGAGRDRGGARVVINVIAGERTVFEDGAAPGYLEGYGVIDAEQVRRLATAASVLIADPVTGPVEALRYQPSAALERAVRCRDLTCRFPGCSRPAVACDIDHTIPFNHQDPAAGGLTVAGNLKCLCRQHHRLKTFHSGWRDEQWKDGTVVWTSPTGRVYRTAPAGADLFPQPREPACAAPHPRKRTRAQQRSYRITQSRKHNREQRPVNEARRRLEQARKREVDDRKFRNRMRDMLFLLKGTKSTSPLCTWVNDLREPEELPPDWTPDESASSSLPEDPPF</sequence>
<dbReference type="InterPro" id="IPR003870">
    <property type="entry name" value="DUF222"/>
</dbReference>
<dbReference type="SMART" id="SM00507">
    <property type="entry name" value="HNHc"/>
    <property type="match status" value="1"/>
</dbReference>
<evidence type="ECO:0000313" key="4">
    <source>
        <dbReference type="Proteomes" id="UP000320513"/>
    </source>
</evidence>
<gene>
    <name evidence="3" type="ORF">FPZ47_25015</name>
</gene>
<dbReference type="CDD" id="cd00085">
    <property type="entry name" value="HNHc"/>
    <property type="match status" value="1"/>
</dbReference>
<dbReference type="InterPro" id="IPR003615">
    <property type="entry name" value="HNH_nuc"/>
</dbReference>
<protein>
    <submittedName>
        <fullName evidence="3">HNH endonuclease</fullName>
    </submittedName>
</protein>
<keyword evidence="3" id="KW-0255">Endonuclease</keyword>
<feature type="domain" description="HNH nuclease" evidence="2">
    <location>
        <begin position="324"/>
        <end position="381"/>
    </location>
</feature>